<keyword evidence="1" id="KW-0732">Signal</keyword>
<organism evidence="3 4">
    <name type="scientific">Wohlfahrtiimonas larvae</name>
    <dbReference type="NCBI Taxonomy" id="1157986"/>
    <lineage>
        <taxon>Bacteria</taxon>
        <taxon>Pseudomonadati</taxon>
        <taxon>Pseudomonadota</taxon>
        <taxon>Gammaproteobacteria</taxon>
        <taxon>Cardiobacteriales</taxon>
        <taxon>Ignatzschineriaceae</taxon>
        <taxon>Wohlfahrtiimonas</taxon>
    </lineage>
</organism>
<dbReference type="Proteomes" id="UP001500631">
    <property type="component" value="Unassembled WGS sequence"/>
</dbReference>
<dbReference type="InterPro" id="IPR038670">
    <property type="entry name" value="HslJ-like_sf"/>
</dbReference>
<evidence type="ECO:0000313" key="3">
    <source>
        <dbReference type="EMBL" id="GAA5104086.1"/>
    </source>
</evidence>
<accession>A0ABP9N200</accession>
<evidence type="ECO:0000256" key="1">
    <source>
        <dbReference type="SAM" id="SignalP"/>
    </source>
</evidence>
<protein>
    <submittedName>
        <fullName evidence="3">Heat shock protein HslJ</fullName>
    </submittedName>
</protein>
<dbReference type="InterPro" id="IPR053147">
    <property type="entry name" value="Hsp_HslJ-like"/>
</dbReference>
<dbReference type="Gene3D" id="2.40.128.270">
    <property type="match status" value="1"/>
</dbReference>
<comment type="caution">
    <text evidence="3">The sequence shown here is derived from an EMBL/GenBank/DDBJ whole genome shotgun (WGS) entry which is preliminary data.</text>
</comment>
<dbReference type="PROSITE" id="PS51257">
    <property type="entry name" value="PROKAR_LIPOPROTEIN"/>
    <property type="match status" value="1"/>
</dbReference>
<dbReference type="PANTHER" id="PTHR35535:SF1">
    <property type="entry name" value="HEAT SHOCK PROTEIN HSLJ"/>
    <property type="match status" value="1"/>
</dbReference>
<evidence type="ECO:0000313" key="4">
    <source>
        <dbReference type="Proteomes" id="UP001500631"/>
    </source>
</evidence>
<proteinExistence type="predicted"/>
<feature type="signal peptide" evidence="1">
    <location>
        <begin position="1"/>
        <end position="18"/>
    </location>
</feature>
<gene>
    <name evidence="3" type="primary">hslJ</name>
    <name evidence="3" type="ORF">GCM10023338_23320</name>
</gene>
<dbReference type="InterPro" id="IPR005184">
    <property type="entry name" value="DUF306_Meta_HslJ"/>
</dbReference>
<keyword evidence="4" id="KW-1185">Reference proteome</keyword>
<dbReference type="Pfam" id="PF03724">
    <property type="entry name" value="META"/>
    <property type="match status" value="1"/>
</dbReference>
<feature type="domain" description="DUF306" evidence="2">
    <location>
        <begin position="34"/>
        <end position="143"/>
    </location>
</feature>
<dbReference type="RefSeq" id="WP_077926620.1">
    <property type="nucleotide sequence ID" value="NZ_BAABKE010000010.1"/>
</dbReference>
<reference evidence="4" key="1">
    <citation type="journal article" date="2019" name="Int. J. Syst. Evol. Microbiol.">
        <title>The Global Catalogue of Microorganisms (GCM) 10K type strain sequencing project: providing services to taxonomists for standard genome sequencing and annotation.</title>
        <authorList>
            <consortium name="The Broad Institute Genomics Platform"/>
            <consortium name="The Broad Institute Genome Sequencing Center for Infectious Disease"/>
            <person name="Wu L."/>
            <person name="Ma J."/>
        </authorList>
    </citation>
    <scope>NUCLEOTIDE SEQUENCE [LARGE SCALE GENOMIC DNA]</scope>
    <source>
        <strain evidence="4">JCM 18424</strain>
    </source>
</reference>
<keyword evidence="3" id="KW-0346">Stress response</keyword>
<sequence>MNKILISVATLLFVTACATTEANMSNNPNIVTVKDIQHHNYILAEIDGKTYRTAKNAMSPNISFGEKMHVSGSMCNNYFGQGELKNGVLTVKALGMTEKFCADRTLNNLDRKIGQLLSDGAKLTLDNDGQNLTLSNASTTLKFALKDYVN</sequence>
<feature type="chain" id="PRO_5045829673" evidence="1">
    <location>
        <begin position="19"/>
        <end position="150"/>
    </location>
</feature>
<name>A0ABP9N200_9GAMM</name>
<evidence type="ECO:0000259" key="2">
    <source>
        <dbReference type="Pfam" id="PF03724"/>
    </source>
</evidence>
<dbReference type="EMBL" id="BAABKE010000010">
    <property type="protein sequence ID" value="GAA5104086.1"/>
    <property type="molecule type" value="Genomic_DNA"/>
</dbReference>
<dbReference type="PANTHER" id="PTHR35535">
    <property type="entry name" value="HEAT SHOCK PROTEIN HSLJ"/>
    <property type="match status" value="1"/>
</dbReference>